<evidence type="ECO:0000256" key="12">
    <source>
        <dbReference type="SAM" id="MobiDB-lite"/>
    </source>
</evidence>
<keyword evidence="6 11" id="KW-0067">ATP-binding</keyword>
<keyword evidence="10 11" id="KW-0472">Membrane</keyword>
<keyword evidence="2 11" id="KW-1003">Cell membrane</keyword>
<keyword evidence="5 11" id="KW-0547">Nucleotide-binding</keyword>
<dbReference type="PIRSF" id="PIRSF001296">
    <property type="entry name" value="K_ATPase_KdpC"/>
    <property type="match status" value="1"/>
</dbReference>
<comment type="similarity">
    <text evidence="11">Belongs to the KdpC family.</text>
</comment>
<evidence type="ECO:0000313" key="13">
    <source>
        <dbReference type="EMBL" id="MFD1533998.1"/>
    </source>
</evidence>
<keyword evidence="7 11" id="KW-0630">Potassium</keyword>
<evidence type="ECO:0000256" key="1">
    <source>
        <dbReference type="ARBA" id="ARBA00022448"/>
    </source>
</evidence>
<evidence type="ECO:0000256" key="3">
    <source>
        <dbReference type="ARBA" id="ARBA00022538"/>
    </source>
</evidence>
<dbReference type="Proteomes" id="UP001597145">
    <property type="component" value="Unassembled WGS sequence"/>
</dbReference>
<protein>
    <recommendedName>
        <fullName evidence="11">Potassium-transporting ATPase KdpC subunit</fullName>
    </recommendedName>
    <alternativeName>
        <fullName evidence="11">ATP phosphohydrolase [potassium-transporting] C chain</fullName>
    </alternativeName>
    <alternativeName>
        <fullName evidence="11">Potassium-binding and translocating subunit C</fullName>
    </alternativeName>
    <alternativeName>
        <fullName evidence="11">Potassium-translocating ATPase C chain</fullName>
    </alternativeName>
</protein>
<evidence type="ECO:0000256" key="2">
    <source>
        <dbReference type="ARBA" id="ARBA00022475"/>
    </source>
</evidence>
<dbReference type="RefSeq" id="WP_343982924.1">
    <property type="nucleotide sequence ID" value="NZ_BAAAJG010000016.1"/>
</dbReference>
<evidence type="ECO:0000256" key="4">
    <source>
        <dbReference type="ARBA" id="ARBA00022692"/>
    </source>
</evidence>
<evidence type="ECO:0000256" key="10">
    <source>
        <dbReference type="ARBA" id="ARBA00023136"/>
    </source>
</evidence>
<feature type="compositionally biased region" description="Polar residues" evidence="12">
    <location>
        <begin position="93"/>
        <end position="106"/>
    </location>
</feature>
<keyword evidence="1 11" id="KW-0813">Transport</keyword>
<dbReference type="PANTHER" id="PTHR30042:SF2">
    <property type="entry name" value="POTASSIUM-TRANSPORTING ATPASE KDPC SUBUNIT"/>
    <property type="match status" value="1"/>
</dbReference>
<keyword evidence="14" id="KW-1185">Reference proteome</keyword>
<evidence type="ECO:0000256" key="6">
    <source>
        <dbReference type="ARBA" id="ARBA00022840"/>
    </source>
</evidence>
<evidence type="ECO:0000313" key="14">
    <source>
        <dbReference type="Proteomes" id="UP001597145"/>
    </source>
</evidence>
<feature type="region of interest" description="Disordered" evidence="12">
    <location>
        <begin position="80"/>
        <end position="106"/>
    </location>
</feature>
<dbReference type="PANTHER" id="PTHR30042">
    <property type="entry name" value="POTASSIUM-TRANSPORTING ATPASE C CHAIN"/>
    <property type="match status" value="1"/>
</dbReference>
<feature type="transmembrane region" description="Helical" evidence="11">
    <location>
        <begin position="12"/>
        <end position="35"/>
    </location>
</feature>
<name>A0ABW4FV33_9PSEU</name>
<reference evidence="14" key="1">
    <citation type="journal article" date="2019" name="Int. J. Syst. Evol. Microbiol.">
        <title>The Global Catalogue of Microorganisms (GCM) 10K type strain sequencing project: providing services to taxonomists for standard genome sequencing and annotation.</title>
        <authorList>
            <consortium name="The Broad Institute Genomics Platform"/>
            <consortium name="The Broad Institute Genome Sequencing Center for Infectious Disease"/>
            <person name="Wu L."/>
            <person name="Ma J."/>
        </authorList>
    </citation>
    <scope>NUCLEOTIDE SEQUENCE [LARGE SCALE GENOMIC DNA]</scope>
    <source>
        <strain evidence="14">JCM 12165</strain>
    </source>
</reference>
<sequence>MTTMLWRQTATAIRLLIAFTIICGIAYPLLVWGVAHIPGLANQAEGSIITSANGTPVGSSLIGVDPVAANPAADPYFHTRPSASASDVLGPADTTTSGGSNKSTVNPDLLATIDQRRALIAEREGVAPALVPPDAVTASGSGLDPDISPAYAQLQEARVARVTGLPLSTVQRLVAASSSGRMLGFLGEPTVNVTELNLAVQQATG</sequence>
<evidence type="ECO:0000256" key="11">
    <source>
        <dbReference type="HAMAP-Rule" id="MF_00276"/>
    </source>
</evidence>
<keyword evidence="8 11" id="KW-1133">Transmembrane helix</keyword>
<gene>
    <name evidence="11 13" type="primary">kdpC</name>
    <name evidence="13" type="ORF">ACFSCY_31725</name>
</gene>
<accession>A0ABW4FV33</accession>
<evidence type="ECO:0000256" key="5">
    <source>
        <dbReference type="ARBA" id="ARBA00022741"/>
    </source>
</evidence>
<evidence type="ECO:0000256" key="9">
    <source>
        <dbReference type="ARBA" id="ARBA00023065"/>
    </source>
</evidence>
<evidence type="ECO:0000256" key="8">
    <source>
        <dbReference type="ARBA" id="ARBA00022989"/>
    </source>
</evidence>
<keyword evidence="4 11" id="KW-0812">Transmembrane</keyword>
<dbReference type="EMBL" id="JBHUCP010000027">
    <property type="protein sequence ID" value="MFD1533998.1"/>
    <property type="molecule type" value="Genomic_DNA"/>
</dbReference>
<dbReference type="InterPro" id="IPR003820">
    <property type="entry name" value="KdpC"/>
</dbReference>
<organism evidence="13 14">
    <name type="scientific">Pseudonocardia aurantiaca</name>
    <dbReference type="NCBI Taxonomy" id="75290"/>
    <lineage>
        <taxon>Bacteria</taxon>
        <taxon>Bacillati</taxon>
        <taxon>Actinomycetota</taxon>
        <taxon>Actinomycetes</taxon>
        <taxon>Pseudonocardiales</taxon>
        <taxon>Pseudonocardiaceae</taxon>
        <taxon>Pseudonocardia</taxon>
    </lineage>
</organism>
<proteinExistence type="inferred from homology"/>
<dbReference type="HAMAP" id="MF_00276">
    <property type="entry name" value="KdpC"/>
    <property type="match status" value="1"/>
</dbReference>
<comment type="subcellular location">
    <subcellularLocation>
        <location evidence="11">Cell membrane</location>
        <topology evidence="11">Single-pass membrane protein</topology>
    </subcellularLocation>
</comment>
<dbReference type="NCBIfam" id="TIGR00681">
    <property type="entry name" value="kdpC"/>
    <property type="match status" value="1"/>
</dbReference>
<keyword evidence="3 11" id="KW-0633">Potassium transport</keyword>
<evidence type="ECO:0000256" key="7">
    <source>
        <dbReference type="ARBA" id="ARBA00022958"/>
    </source>
</evidence>
<comment type="caution">
    <text evidence="13">The sequence shown here is derived from an EMBL/GenBank/DDBJ whole genome shotgun (WGS) entry which is preliminary data.</text>
</comment>
<comment type="subunit">
    <text evidence="11">The system is composed of three essential subunits: KdpA, KdpB and KdpC.</text>
</comment>
<comment type="function">
    <text evidence="11">Part of the high-affinity ATP-driven potassium transport (or Kdp) system, which catalyzes the hydrolysis of ATP coupled with the electrogenic transport of potassium into the cytoplasm. This subunit acts as a catalytic chaperone that increases the ATP-binding affinity of the ATP-hydrolyzing subunit KdpB by the formation of a transient KdpB/KdpC/ATP ternary complex.</text>
</comment>
<keyword evidence="9 11" id="KW-0406">Ion transport</keyword>
<dbReference type="Pfam" id="PF02669">
    <property type="entry name" value="KdpC"/>
    <property type="match status" value="1"/>
</dbReference>